<sequence length="521" mass="56376">MTRMDTDEHEGAAAVATGDVSQSPIRVDPCPSVSHFLGRCRENADAALVRAGALKEGVAHHLDIWREAVKADKLRPKLGPIGQAELAFLPAALEVSETPASPLARATAITIAAFVVLTVAWASIGDLDIVATAPGKVVPSERVKQIQPLETSIVRAVNVTEGQTVKAGDVLVELEVTGGAADVVRLKAEMNTAKLDSARLTALLADNPEHAFVPPTDVPPDSITVHKALLTSQLREQQAKLTALEAELSKRQAELKTTETDMARLGAVAVKIKDETERRRELANKGYGSQIDRARSEKELADNQGQQQVNRAKLAETKAAIESTRGQLNQAKEEFRRDITAKLAEARTKAATTEQELAKADERQRVQSLRAPVDGVVQQIETHTIGGVVTPAQKLMVVVPQGSVMEVEARLPNKDIGFVEVGQEAEIKVDSFPFTKYGTLVGRVELVSLDAVKDEESQSKEYYFPIRVSVADPFVRLENGKRVPLSPGMSVVAEVKTGTRKPIEYVLAPLQKYGAESGRER</sequence>
<name>A0A7C9USZ1_9PROT</name>
<evidence type="ECO:0000256" key="10">
    <source>
        <dbReference type="SAM" id="Coils"/>
    </source>
</evidence>
<dbReference type="PRINTS" id="PR01490">
    <property type="entry name" value="RTXTOXIND"/>
</dbReference>
<evidence type="ECO:0000256" key="11">
    <source>
        <dbReference type="SAM" id="MobiDB-lite"/>
    </source>
</evidence>
<keyword evidence="7" id="KW-1133">Transmembrane helix</keyword>
<keyword evidence="5 9" id="KW-0997">Cell inner membrane</keyword>
<keyword evidence="4 9" id="KW-1003">Cell membrane</keyword>
<evidence type="ECO:0000313" key="14">
    <source>
        <dbReference type="EMBL" id="NFV79226.1"/>
    </source>
</evidence>
<dbReference type="PANTHER" id="PTHR30386:SF27">
    <property type="entry name" value="MEMBRANE FUSION PROTEIN (MFP) FAMILY PROTEIN"/>
    <property type="match status" value="1"/>
</dbReference>
<feature type="domain" description="AprE-like beta-barrel" evidence="13">
    <location>
        <begin position="406"/>
        <end position="498"/>
    </location>
</feature>
<dbReference type="Gene3D" id="2.40.50.100">
    <property type="match status" value="1"/>
</dbReference>
<dbReference type="Proteomes" id="UP000480684">
    <property type="component" value="Unassembled WGS sequence"/>
</dbReference>
<evidence type="ECO:0000259" key="12">
    <source>
        <dbReference type="Pfam" id="PF25994"/>
    </source>
</evidence>
<keyword evidence="8" id="KW-0472">Membrane</keyword>
<evidence type="ECO:0000256" key="7">
    <source>
        <dbReference type="ARBA" id="ARBA00022989"/>
    </source>
</evidence>
<dbReference type="InterPro" id="IPR058781">
    <property type="entry name" value="HH_AprE-like"/>
</dbReference>
<dbReference type="GO" id="GO:0015031">
    <property type="term" value="P:protein transport"/>
    <property type="evidence" value="ECO:0007669"/>
    <property type="project" value="InterPro"/>
</dbReference>
<dbReference type="SUPFAM" id="SSF111369">
    <property type="entry name" value="HlyD-like secretion proteins"/>
    <property type="match status" value="1"/>
</dbReference>
<dbReference type="InterPro" id="IPR010129">
    <property type="entry name" value="T1SS_HlyD"/>
</dbReference>
<evidence type="ECO:0000256" key="6">
    <source>
        <dbReference type="ARBA" id="ARBA00022692"/>
    </source>
</evidence>
<keyword evidence="3 9" id="KW-0813">Transport</keyword>
<dbReference type="PANTHER" id="PTHR30386">
    <property type="entry name" value="MEMBRANE FUSION SUBUNIT OF EMRAB-TOLC MULTIDRUG EFFLUX PUMP"/>
    <property type="match status" value="1"/>
</dbReference>
<feature type="domain" description="AprE-like long alpha-helical hairpin" evidence="12">
    <location>
        <begin position="181"/>
        <end position="362"/>
    </location>
</feature>
<feature type="region of interest" description="Disordered" evidence="11">
    <location>
        <begin position="1"/>
        <end position="23"/>
    </location>
</feature>
<dbReference type="GO" id="GO:0005886">
    <property type="term" value="C:plasma membrane"/>
    <property type="evidence" value="ECO:0007669"/>
    <property type="project" value="UniProtKB-SubCell"/>
</dbReference>
<evidence type="ECO:0000256" key="5">
    <source>
        <dbReference type="ARBA" id="ARBA00022519"/>
    </source>
</evidence>
<evidence type="ECO:0000256" key="4">
    <source>
        <dbReference type="ARBA" id="ARBA00022475"/>
    </source>
</evidence>
<dbReference type="RefSeq" id="WP_163675225.1">
    <property type="nucleotide sequence ID" value="NZ_JAAIYP010000025.1"/>
</dbReference>
<evidence type="ECO:0000256" key="3">
    <source>
        <dbReference type="ARBA" id="ARBA00022448"/>
    </source>
</evidence>
<evidence type="ECO:0000313" key="15">
    <source>
        <dbReference type="Proteomes" id="UP000480684"/>
    </source>
</evidence>
<keyword evidence="10" id="KW-0175">Coiled coil</keyword>
<feature type="coiled-coil region" evidence="10">
    <location>
        <begin position="227"/>
        <end position="261"/>
    </location>
</feature>
<feature type="coiled-coil region" evidence="10">
    <location>
        <begin position="314"/>
        <end position="363"/>
    </location>
</feature>
<gene>
    <name evidence="14" type="ORF">G4223_03780</name>
</gene>
<feature type="compositionally biased region" description="Basic and acidic residues" evidence="11">
    <location>
        <begin position="1"/>
        <end position="11"/>
    </location>
</feature>
<reference evidence="14 15" key="1">
    <citation type="submission" date="2020-02" db="EMBL/GenBank/DDBJ databases">
        <authorList>
            <person name="Dziuba M."/>
            <person name="Kuznetsov B."/>
            <person name="Mardanov A."/>
            <person name="Ravin N."/>
            <person name="Grouzdev D."/>
        </authorList>
    </citation>
    <scope>NUCLEOTIDE SEQUENCE [LARGE SCALE GENOMIC DNA]</scope>
    <source>
        <strain evidence="14 15">SpK</strain>
    </source>
</reference>
<keyword evidence="6" id="KW-0812">Transmembrane</keyword>
<comment type="caution">
    <text evidence="14">The sequence shown here is derived from an EMBL/GenBank/DDBJ whole genome shotgun (WGS) entry which is preliminary data.</text>
</comment>
<evidence type="ECO:0000256" key="9">
    <source>
        <dbReference type="RuleBase" id="RU365093"/>
    </source>
</evidence>
<dbReference type="EMBL" id="JAAIYP010000025">
    <property type="protein sequence ID" value="NFV79226.1"/>
    <property type="molecule type" value="Genomic_DNA"/>
</dbReference>
<comment type="similarity">
    <text evidence="2 9">Belongs to the membrane fusion protein (MFP) (TC 8.A.1) family.</text>
</comment>
<dbReference type="AlphaFoldDB" id="A0A7C9USZ1"/>
<evidence type="ECO:0000256" key="8">
    <source>
        <dbReference type="ARBA" id="ARBA00023136"/>
    </source>
</evidence>
<proteinExistence type="inferred from homology"/>
<dbReference type="Pfam" id="PF25994">
    <property type="entry name" value="HH_AprE"/>
    <property type="match status" value="1"/>
</dbReference>
<dbReference type="Gene3D" id="2.40.30.170">
    <property type="match status" value="1"/>
</dbReference>
<accession>A0A7C9USZ1</accession>
<dbReference type="NCBIfam" id="TIGR01843">
    <property type="entry name" value="type_I_hlyD"/>
    <property type="match status" value="1"/>
</dbReference>
<organism evidence="14 15">
    <name type="scientific">Magnetospirillum aberrantis SpK</name>
    <dbReference type="NCBI Taxonomy" id="908842"/>
    <lineage>
        <taxon>Bacteria</taxon>
        <taxon>Pseudomonadati</taxon>
        <taxon>Pseudomonadota</taxon>
        <taxon>Alphaproteobacteria</taxon>
        <taxon>Rhodospirillales</taxon>
        <taxon>Rhodospirillaceae</taxon>
        <taxon>Magnetospirillum</taxon>
    </lineage>
</organism>
<keyword evidence="15" id="KW-1185">Reference proteome</keyword>
<evidence type="ECO:0000259" key="13">
    <source>
        <dbReference type="Pfam" id="PF26002"/>
    </source>
</evidence>
<evidence type="ECO:0000256" key="1">
    <source>
        <dbReference type="ARBA" id="ARBA00004377"/>
    </source>
</evidence>
<dbReference type="InterPro" id="IPR058982">
    <property type="entry name" value="Beta-barrel_AprE"/>
</dbReference>
<dbReference type="InterPro" id="IPR050739">
    <property type="entry name" value="MFP"/>
</dbReference>
<comment type="subcellular location">
    <subcellularLocation>
        <location evidence="1 9">Cell inner membrane</location>
        <topology evidence="1 9">Single-pass membrane protein</topology>
    </subcellularLocation>
</comment>
<dbReference type="Pfam" id="PF26002">
    <property type="entry name" value="Beta-barrel_AprE"/>
    <property type="match status" value="1"/>
</dbReference>
<protein>
    <recommendedName>
        <fullName evidence="9">Membrane fusion protein (MFP) family protein</fullName>
    </recommendedName>
</protein>
<evidence type="ECO:0000256" key="2">
    <source>
        <dbReference type="ARBA" id="ARBA00009477"/>
    </source>
</evidence>